<dbReference type="PATRIC" id="fig|537010.4.peg.4807"/>
<feature type="transmembrane region" description="Helical" evidence="5">
    <location>
        <begin position="164"/>
        <end position="185"/>
    </location>
</feature>
<feature type="transmembrane region" description="Helical" evidence="5">
    <location>
        <begin position="255"/>
        <end position="271"/>
    </location>
</feature>
<evidence type="ECO:0000256" key="1">
    <source>
        <dbReference type="ARBA" id="ARBA00004141"/>
    </source>
</evidence>
<feature type="transmembrane region" description="Helical" evidence="5">
    <location>
        <begin position="66"/>
        <end position="87"/>
    </location>
</feature>
<feature type="transmembrane region" description="Helical" evidence="5">
    <location>
        <begin position="565"/>
        <end position="588"/>
    </location>
</feature>
<comment type="caution">
    <text evidence="7">The sequence shown here is derived from an EMBL/GenBank/DDBJ whole genome shotgun (WGS) entry which is preliminary data.</text>
</comment>
<dbReference type="HOGENOM" id="CLU_021625_0_0_9"/>
<dbReference type="InterPro" id="IPR007016">
    <property type="entry name" value="O-antigen_ligase-rel_domated"/>
</dbReference>
<feature type="transmembrane region" description="Helical" evidence="5">
    <location>
        <begin position="302"/>
        <end position="324"/>
    </location>
</feature>
<evidence type="ECO:0000259" key="6">
    <source>
        <dbReference type="Pfam" id="PF04932"/>
    </source>
</evidence>
<dbReference type="RefSeq" id="WP_005817063.1">
    <property type="nucleotide sequence ID" value="NZ_JH414491.1"/>
</dbReference>
<sequence length="621" mass="69320">MIKTSNLRRKSVKAKNNGVKSVEWYYLIPLIFVVAILPLIVHLKVIPLSGVSYDYWIGTRDNYDFFSYYKGIGLIIAASSAFFLLVVRMFQNDQNLIKRNLRPYYAGTMIYFLFILGSALASDFPGVALSGFPDRYEGLYILMAYLVVFLATTALVSSEKQVKILLGALLAGAFLIGFIGLFQYIGYDFLKSDVAKSIFLSGQYKSIGEQLNFQFDKYVIYATLFHYNYVGSYTAMLFPLCFALLVLVKDKRAKAVLGFMTILMGIIWLGCNARSGIVGGGLAFLVFLIAIHKLLRRHWKLLVVGLVLMLALAVGLNQVSGGYFSSRISSLYTDAKGLFGIAAGPEPEGDRIPLKAVEINGTQGTVVTSSETLNFTYDEGQLIFTDSEHKTIPYAYDREQGTMAFSDPQYAEYLLNVGQLNGKGALKIQKGDIQLFFGLEPDKLTFLSPNGREISLEPVEAWGFEGHERIGSSRGYIWSRSLPLLKNTLFLGYGPDTFAIAFPQHDIMGKMYAYYGDMWQIVDKPHNQYLQIAINTGIISLLAFLFLVVYYLYQSFRLYVSNPFRDFLSQAGVAVFIAIVGYLGAAFFNDSVVSVAPVFWCLLGLGVSINHMLKAKQVKEP</sequence>
<accession>G9XVY2</accession>
<evidence type="ECO:0000313" key="8">
    <source>
        <dbReference type="Proteomes" id="UP000004416"/>
    </source>
</evidence>
<feature type="domain" description="O-antigen ligase-related" evidence="6">
    <location>
        <begin position="465"/>
        <end position="545"/>
    </location>
</feature>
<evidence type="ECO:0000256" key="4">
    <source>
        <dbReference type="ARBA" id="ARBA00023136"/>
    </source>
</evidence>
<reference evidence="7 8" key="1">
    <citation type="submission" date="2011-08" db="EMBL/GenBank/DDBJ databases">
        <authorList>
            <person name="Weinstock G."/>
            <person name="Sodergren E."/>
            <person name="Clifton S."/>
            <person name="Fulton L."/>
            <person name="Fulton B."/>
            <person name="Courtney L."/>
            <person name="Fronick C."/>
            <person name="Harrison M."/>
            <person name="Strong C."/>
            <person name="Farmer C."/>
            <person name="Delahaunty K."/>
            <person name="Markovic C."/>
            <person name="Hall O."/>
            <person name="Minx P."/>
            <person name="Tomlinson C."/>
            <person name="Mitreva M."/>
            <person name="Hou S."/>
            <person name="Chen J."/>
            <person name="Wollam A."/>
            <person name="Pepin K.H."/>
            <person name="Johnson M."/>
            <person name="Bhonagiri V."/>
            <person name="Zhang X."/>
            <person name="Suruliraj S."/>
            <person name="Warren W."/>
            <person name="Chinwalla A."/>
            <person name="Mardis E.R."/>
            <person name="Wilson R.K."/>
        </authorList>
    </citation>
    <scope>NUCLEOTIDE SEQUENCE [LARGE SCALE GENOMIC DNA]</scope>
    <source>
        <strain evidence="7 8">DP7</strain>
    </source>
</reference>
<feature type="transmembrane region" description="Helical" evidence="5">
    <location>
        <begin position="24"/>
        <end position="46"/>
    </location>
</feature>
<dbReference type="AlphaFoldDB" id="G9XVY2"/>
<dbReference type="Proteomes" id="UP000004416">
    <property type="component" value="Unassembled WGS sequence"/>
</dbReference>
<proteinExistence type="predicted"/>
<evidence type="ECO:0000256" key="2">
    <source>
        <dbReference type="ARBA" id="ARBA00022692"/>
    </source>
</evidence>
<evidence type="ECO:0000256" key="3">
    <source>
        <dbReference type="ARBA" id="ARBA00022989"/>
    </source>
</evidence>
<dbReference type="EMBL" id="AFZX01000137">
    <property type="protein sequence ID" value="EHL04245.1"/>
    <property type="molecule type" value="Genomic_DNA"/>
</dbReference>
<dbReference type="PANTHER" id="PTHR37422">
    <property type="entry name" value="TEICHURONIC ACID BIOSYNTHESIS PROTEIN TUAE"/>
    <property type="match status" value="1"/>
</dbReference>
<name>G9XVY2_DESHA</name>
<feature type="transmembrane region" description="Helical" evidence="5">
    <location>
        <begin position="138"/>
        <end position="157"/>
    </location>
</feature>
<feature type="transmembrane region" description="Helical" evidence="5">
    <location>
        <begin position="532"/>
        <end position="553"/>
    </location>
</feature>
<evidence type="ECO:0000313" key="7">
    <source>
        <dbReference type="EMBL" id="EHL04245.1"/>
    </source>
</evidence>
<feature type="transmembrane region" description="Helical" evidence="5">
    <location>
        <begin position="277"/>
        <end position="295"/>
    </location>
</feature>
<gene>
    <name evidence="7" type="ORF">HMPREF0322_05165</name>
</gene>
<feature type="transmembrane region" description="Helical" evidence="5">
    <location>
        <begin position="230"/>
        <end position="248"/>
    </location>
</feature>
<dbReference type="GO" id="GO:0016020">
    <property type="term" value="C:membrane"/>
    <property type="evidence" value="ECO:0007669"/>
    <property type="project" value="UniProtKB-SubCell"/>
</dbReference>
<dbReference type="PANTHER" id="PTHR37422:SF13">
    <property type="entry name" value="LIPOPOLYSACCHARIDE BIOSYNTHESIS PROTEIN PA4999-RELATED"/>
    <property type="match status" value="1"/>
</dbReference>
<evidence type="ECO:0000256" key="5">
    <source>
        <dbReference type="SAM" id="Phobius"/>
    </source>
</evidence>
<protein>
    <submittedName>
        <fullName evidence="7">O-antigen polymerase</fullName>
    </submittedName>
</protein>
<comment type="subcellular location">
    <subcellularLocation>
        <location evidence="1">Membrane</location>
        <topology evidence="1">Multi-pass membrane protein</topology>
    </subcellularLocation>
</comment>
<keyword evidence="2 5" id="KW-0812">Transmembrane</keyword>
<feature type="transmembrane region" description="Helical" evidence="5">
    <location>
        <begin position="108"/>
        <end position="132"/>
    </location>
</feature>
<feature type="transmembrane region" description="Helical" evidence="5">
    <location>
        <begin position="594"/>
        <end position="613"/>
    </location>
</feature>
<keyword evidence="4 5" id="KW-0472">Membrane</keyword>
<dbReference type="Pfam" id="PF04932">
    <property type="entry name" value="Wzy_C"/>
    <property type="match status" value="1"/>
</dbReference>
<keyword evidence="3 5" id="KW-1133">Transmembrane helix</keyword>
<organism evidence="7 8">
    <name type="scientific">Desulfitobacterium hafniense DP7</name>
    <dbReference type="NCBI Taxonomy" id="537010"/>
    <lineage>
        <taxon>Bacteria</taxon>
        <taxon>Bacillati</taxon>
        <taxon>Bacillota</taxon>
        <taxon>Clostridia</taxon>
        <taxon>Eubacteriales</taxon>
        <taxon>Desulfitobacteriaceae</taxon>
        <taxon>Desulfitobacterium</taxon>
    </lineage>
</organism>
<dbReference type="InterPro" id="IPR051533">
    <property type="entry name" value="WaaL-like"/>
</dbReference>